<dbReference type="PANTHER" id="PTHR46685:SF1">
    <property type="entry name" value="SMALL RIBOSOMAL SUBUNIT PROTEIN US15M"/>
    <property type="match status" value="1"/>
</dbReference>
<comment type="similarity">
    <text evidence="2">Belongs to the universal ribosomal protein uS15 family.</text>
</comment>
<feature type="signal peptide" evidence="9">
    <location>
        <begin position="1"/>
        <end position="22"/>
    </location>
</feature>
<dbReference type="SMART" id="SM01387">
    <property type="entry name" value="Ribosomal_S15"/>
    <property type="match status" value="1"/>
</dbReference>
<protein>
    <recommendedName>
        <fullName evidence="7">Small ribosomal subunit protein uS15m</fullName>
    </recommendedName>
    <alternativeName>
        <fullName evidence="8">28S ribosomal protein S15, mitochondrial</fullName>
    </alternativeName>
</protein>
<keyword evidence="9" id="KW-0732">Signal</keyword>
<dbReference type="Pfam" id="PF00312">
    <property type="entry name" value="Ribosomal_S15"/>
    <property type="match status" value="1"/>
</dbReference>
<feature type="chain" id="PRO_5041948755" description="Small ribosomal subunit protein uS15m" evidence="9">
    <location>
        <begin position="23"/>
        <end position="339"/>
    </location>
</feature>
<dbReference type="EMBL" id="JAINUG010000050">
    <property type="protein sequence ID" value="KAJ8405075.1"/>
    <property type="molecule type" value="Genomic_DNA"/>
</dbReference>
<evidence type="ECO:0000256" key="1">
    <source>
        <dbReference type="ARBA" id="ARBA00004173"/>
    </source>
</evidence>
<dbReference type="PANTHER" id="PTHR46685">
    <property type="entry name" value="28S RIBOSOMAL PROTEIN S15, MITOCHONDRIAL"/>
    <property type="match status" value="1"/>
</dbReference>
<evidence type="ECO:0000256" key="6">
    <source>
        <dbReference type="ARBA" id="ARBA00023274"/>
    </source>
</evidence>
<evidence type="ECO:0000313" key="10">
    <source>
        <dbReference type="EMBL" id="KAJ8405075.1"/>
    </source>
</evidence>
<dbReference type="GO" id="GO:0003735">
    <property type="term" value="F:structural constituent of ribosome"/>
    <property type="evidence" value="ECO:0007669"/>
    <property type="project" value="InterPro"/>
</dbReference>
<dbReference type="CDD" id="cd00353">
    <property type="entry name" value="Ribosomal_S15p_S13e"/>
    <property type="match status" value="1"/>
</dbReference>
<name>A0AAD7WQA6_9TELE</name>
<dbReference type="GO" id="GO:0032543">
    <property type="term" value="P:mitochondrial translation"/>
    <property type="evidence" value="ECO:0007669"/>
    <property type="project" value="TreeGrafter"/>
</dbReference>
<comment type="subcellular location">
    <subcellularLocation>
        <location evidence="1">Mitochondrion</location>
    </subcellularLocation>
</comment>
<dbReference type="InterPro" id="IPR000589">
    <property type="entry name" value="Ribosomal_uS15"/>
</dbReference>
<keyword evidence="11" id="KW-1185">Reference proteome</keyword>
<dbReference type="SUPFAM" id="SSF47060">
    <property type="entry name" value="S15/NS1 RNA-binding domain"/>
    <property type="match status" value="1"/>
</dbReference>
<evidence type="ECO:0000256" key="7">
    <source>
        <dbReference type="ARBA" id="ARBA00035249"/>
    </source>
</evidence>
<dbReference type="Proteomes" id="UP001221898">
    <property type="component" value="Unassembled WGS sequence"/>
</dbReference>
<dbReference type="NCBIfam" id="TIGR00952">
    <property type="entry name" value="S15_bact"/>
    <property type="match status" value="1"/>
</dbReference>
<dbReference type="HAMAP" id="MF_01343_B">
    <property type="entry name" value="Ribosomal_uS15_B"/>
    <property type="match status" value="1"/>
</dbReference>
<dbReference type="InterPro" id="IPR005290">
    <property type="entry name" value="Ribosomal_uS15_bac-type"/>
</dbReference>
<dbReference type="AlphaFoldDB" id="A0AAD7WQA6"/>
<keyword evidence="5" id="KW-0496">Mitochondrion</keyword>
<reference evidence="10" key="1">
    <citation type="journal article" date="2023" name="Science">
        <title>Genome structures resolve the early diversification of teleost fishes.</title>
        <authorList>
            <person name="Parey E."/>
            <person name="Louis A."/>
            <person name="Montfort J."/>
            <person name="Bouchez O."/>
            <person name="Roques C."/>
            <person name="Iampietro C."/>
            <person name="Lluch J."/>
            <person name="Castinel A."/>
            <person name="Donnadieu C."/>
            <person name="Desvignes T."/>
            <person name="Floi Bucao C."/>
            <person name="Jouanno E."/>
            <person name="Wen M."/>
            <person name="Mejri S."/>
            <person name="Dirks R."/>
            <person name="Jansen H."/>
            <person name="Henkel C."/>
            <person name="Chen W.J."/>
            <person name="Zahm M."/>
            <person name="Cabau C."/>
            <person name="Klopp C."/>
            <person name="Thompson A.W."/>
            <person name="Robinson-Rechavi M."/>
            <person name="Braasch I."/>
            <person name="Lecointre G."/>
            <person name="Bobe J."/>
            <person name="Postlethwait J.H."/>
            <person name="Berthelot C."/>
            <person name="Roest Crollius H."/>
            <person name="Guiguen Y."/>
        </authorList>
    </citation>
    <scope>NUCLEOTIDE SEQUENCE</scope>
    <source>
        <strain evidence="10">NC1722</strain>
    </source>
</reference>
<evidence type="ECO:0000256" key="8">
    <source>
        <dbReference type="ARBA" id="ARBA00035528"/>
    </source>
</evidence>
<evidence type="ECO:0000256" key="2">
    <source>
        <dbReference type="ARBA" id="ARBA00008434"/>
    </source>
</evidence>
<evidence type="ECO:0000313" key="11">
    <source>
        <dbReference type="Proteomes" id="UP001221898"/>
    </source>
</evidence>
<accession>A0AAD7WQA6</accession>
<dbReference type="InterPro" id="IPR009068">
    <property type="entry name" value="uS15_NS1_RNA-bd_sf"/>
</dbReference>
<gene>
    <name evidence="10" type="ORF">AAFF_G00329960</name>
</gene>
<sequence>MVCTIVLSGFLLLSLLSPWIRAVEGKGVDSNTLARIIQFIEDNYKLMKNGRALQYALAINIPKEQCEGTFDGATLLANNNPQKVTEDLLSKTTKNTYIGQGLIAAGVHNGIHSDFNNRWPSNFEELKGERTWAVHAVRHFVRARATRIKKVESPSQLDDLPLTMLKQEYAAVPLAQTTDDVIRRLLTLELASHKEKLHLKREQLVSKVRMDEADRGSTAVKVAILTARIRNYQEHLQKHPKDKANKRRMLMCIDRRKKLLKYLRRRRYDVFENVCSQLGITYTFPPEYYRRATRRWLAKKALCIKVFKAVQQRKAEERKRKKEAAALKEAAEKASANVQ</sequence>
<comment type="caution">
    <text evidence="10">The sequence shown here is derived from an EMBL/GenBank/DDBJ whole genome shotgun (WGS) entry which is preliminary data.</text>
</comment>
<dbReference type="GO" id="GO:0003723">
    <property type="term" value="F:RNA binding"/>
    <property type="evidence" value="ECO:0007669"/>
    <property type="project" value="TreeGrafter"/>
</dbReference>
<proteinExistence type="inferred from homology"/>
<evidence type="ECO:0000256" key="9">
    <source>
        <dbReference type="SAM" id="SignalP"/>
    </source>
</evidence>
<keyword evidence="4" id="KW-0689">Ribosomal protein</keyword>
<evidence type="ECO:0000256" key="5">
    <source>
        <dbReference type="ARBA" id="ARBA00023128"/>
    </source>
</evidence>
<dbReference type="Gene3D" id="1.10.287.10">
    <property type="entry name" value="S15/NS1, RNA-binding"/>
    <property type="match status" value="1"/>
</dbReference>
<evidence type="ECO:0000256" key="4">
    <source>
        <dbReference type="ARBA" id="ARBA00022980"/>
    </source>
</evidence>
<dbReference type="InterPro" id="IPR052137">
    <property type="entry name" value="uS15_ribosomal"/>
</dbReference>
<organism evidence="10 11">
    <name type="scientific">Aldrovandia affinis</name>
    <dbReference type="NCBI Taxonomy" id="143900"/>
    <lineage>
        <taxon>Eukaryota</taxon>
        <taxon>Metazoa</taxon>
        <taxon>Chordata</taxon>
        <taxon>Craniata</taxon>
        <taxon>Vertebrata</taxon>
        <taxon>Euteleostomi</taxon>
        <taxon>Actinopterygii</taxon>
        <taxon>Neopterygii</taxon>
        <taxon>Teleostei</taxon>
        <taxon>Notacanthiformes</taxon>
        <taxon>Halosauridae</taxon>
        <taxon>Aldrovandia</taxon>
    </lineage>
</organism>
<keyword evidence="6" id="KW-0687">Ribonucleoprotein</keyword>
<keyword evidence="3" id="KW-0809">Transit peptide</keyword>
<evidence type="ECO:0000256" key="3">
    <source>
        <dbReference type="ARBA" id="ARBA00022946"/>
    </source>
</evidence>
<dbReference type="GO" id="GO:0005763">
    <property type="term" value="C:mitochondrial small ribosomal subunit"/>
    <property type="evidence" value="ECO:0007669"/>
    <property type="project" value="TreeGrafter"/>
</dbReference>